<keyword evidence="3" id="KW-1185">Reference proteome</keyword>
<dbReference type="Pfam" id="PF07715">
    <property type="entry name" value="Plug"/>
    <property type="match status" value="1"/>
</dbReference>
<dbReference type="EMBL" id="CP031769">
    <property type="protein sequence ID" value="AXR08373.1"/>
    <property type="molecule type" value="Genomic_DNA"/>
</dbReference>
<dbReference type="SUPFAM" id="SSF56935">
    <property type="entry name" value="Porins"/>
    <property type="match status" value="1"/>
</dbReference>
<dbReference type="InterPro" id="IPR037066">
    <property type="entry name" value="Plug_dom_sf"/>
</dbReference>
<proteinExistence type="predicted"/>
<organism evidence="2 3">
    <name type="scientific">Salinimonas sediminis</name>
    <dbReference type="NCBI Taxonomy" id="2303538"/>
    <lineage>
        <taxon>Bacteria</taxon>
        <taxon>Pseudomonadati</taxon>
        <taxon>Pseudomonadota</taxon>
        <taxon>Gammaproteobacteria</taxon>
        <taxon>Alteromonadales</taxon>
        <taxon>Alteromonadaceae</taxon>
        <taxon>Alteromonas/Salinimonas group</taxon>
        <taxon>Salinimonas</taxon>
    </lineage>
</organism>
<feature type="domain" description="TonB-dependent receptor plug" evidence="1">
    <location>
        <begin position="52"/>
        <end position="125"/>
    </location>
</feature>
<dbReference type="OrthoDB" id="99480at2"/>
<gene>
    <name evidence="2" type="ORF">D0Y50_02685</name>
</gene>
<dbReference type="KEGG" id="salm:D0Y50_02685"/>
<dbReference type="Gene3D" id="2.170.130.10">
    <property type="entry name" value="TonB-dependent receptor, plug domain"/>
    <property type="match status" value="1"/>
</dbReference>
<evidence type="ECO:0000313" key="2">
    <source>
        <dbReference type="EMBL" id="AXR08373.1"/>
    </source>
</evidence>
<dbReference type="InterPro" id="IPR012910">
    <property type="entry name" value="Plug_dom"/>
</dbReference>
<accession>A0A346NS66</accession>
<evidence type="ECO:0000313" key="3">
    <source>
        <dbReference type="Proteomes" id="UP000262073"/>
    </source>
</evidence>
<dbReference type="AlphaFoldDB" id="A0A346NS66"/>
<reference evidence="2 3" key="1">
    <citation type="submission" date="2018-08" db="EMBL/GenBank/DDBJ databases">
        <title>Salinimonas sediminis sp. nov., a piezophilic bacterium isolated from a deep-sea sediment sample from the New Britain Trench.</title>
        <authorList>
            <person name="Cao J."/>
        </authorList>
    </citation>
    <scope>NUCLEOTIDE SEQUENCE [LARGE SCALE GENOMIC DNA]</scope>
    <source>
        <strain evidence="2 3">N102</strain>
    </source>
</reference>
<name>A0A346NS66_9ALTE</name>
<dbReference type="Proteomes" id="UP000262073">
    <property type="component" value="Chromosome"/>
</dbReference>
<evidence type="ECO:0000259" key="1">
    <source>
        <dbReference type="Pfam" id="PF07715"/>
    </source>
</evidence>
<protein>
    <submittedName>
        <fullName evidence="2">Plug domain-containing protein</fullName>
    </submittedName>
</protein>
<sequence length="149" mass="16308">MTRDKTLHKVLYNAAASVANHDEAARRDSATERTQVTCEDHQHNGSFVFSSLSWMGGDDLVGRPMLRTGEMLEFIPGMMLNQHSDSGKANQYFLRGLTLDPGTDFAVEVDGMPVNTRNHRQGQGQGYDQLEVLGLAFMIGGARSAPPIA</sequence>